<dbReference type="InterPro" id="IPR038607">
    <property type="entry name" value="PhoD-like_sf"/>
</dbReference>
<accession>A0A1M2VJS4</accession>
<dbReference type="PANTHER" id="PTHR43606:SF7">
    <property type="entry name" value="PHOSPHATASE, PUTATIVE (AFU_ORTHOLOGUE AFUA_6G08710)-RELATED"/>
    <property type="match status" value="1"/>
</dbReference>
<comment type="caution">
    <text evidence="3">The sequence shown here is derived from an EMBL/GenBank/DDBJ whole genome shotgun (WGS) entry which is preliminary data.</text>
</comment>
<dbReference type="Pfam" id="PF16655">
    <property type="entry name" value="PhoD_N"/>
    <property type="match status" value="2"/>
</dbReference>
<feature type="domain" description="Phospholipase D N-terminal" evidence="2">
    <location>
        <begin position="538"/>
        <end position="633"/>
    </location>
</feature>
<dbReference type="Gene3D" id="2.60.40.380">
    <property type="entry name" value="Purple acid phosphatase-like, N-terminal"/>
    <property type="match status" value="1"/>
</dbReference>
<feature type="domain" description="PhoD-like phosphatase metallophosphatase" evidence="1">
    <location>
        <begin position="209"/>
        <end position="532"/>
    </location>
</feature>
<protein>
    <submittedName>
        <fullName evidence="3">Alkaline phosphatase D</fullName>
    </submittedName>
</protein>
<dbReference type="Gene3D" id="3.60.21.70">
    <property type="entry name" value="PhoD-like phosphatase"/>
    <property type="match status" value="2"/>
</dbReference>
<reference evidence="3 4" key="1">
    <citation type="submission" date="2016-10" db="EMBL/GenBank/DDBJ databases">
        <title>Genome sequence of the basidiomycete white-rot fungus Trametes pubescens.</title>
        <authorList>
            <person name="Makela M.R."/>
            <person name="Granchi Z."/>
            <person name="Peng M."/>
            <person name="De Vries R.P."/>
            <person name="Grigoriev I."/>
            <person name="Riley R."/>
            <person name="Hilden K."/>
        </authorList>
    </citation>
    <scope>NUCLEOTIDE SEQUENCE [LARGE SCALE GENOMIC DNA]</scope>
    <source>
        <strain evidence="3 4">FBCC735</strain>
    </source>
</reference>
<feature type="domain" description="Phospholipase D N-terminal" evidence="2">
    <location>
        <begin position="94"/>
        <end position="190"/>
    </location>
</feature>
<feature type="domain" description="PhoD-like phosphatase metallophosphatase" evidence="1">
    <location>
        <begin position="652"/>
        <end position="1007"/>
    </location>
</feature>
<dbReference type="InterPro" id="IPR018946">
    <property type="entry name" value="PhoD-like_MPP"/>
</dbReference>
<dbReference type="InterPro" id="IPR052900">
    <property type="entry name" value="Phospholipid_Metab_Enz"/>
</dbReference>
<name>A0A1M2VJS4_TRAPU</name>
<dbReference type="SUPFAM" id="SSF56300">
    <property type="entry name" value="Metallo-dependent phosphatases"/>
    <property type="match status" value="2"/>
</dbReference>
<dbReference type="Proteomes" id="UP000184267">
    <property type="component" value="Unassembled WGS sequence"/>
</dbReference>
<organism evidence="3 4">
    <name type="scientific">Trametes pubescens</name>
    <name type="common">White-rot fungus</name>
    <dbReference type="NCBI Taxonomy" id="154538"/>
    <lineage>
        <taxon>Eukaryota</taxon>
        <taxon>Fungi</taxon>
        <taxon>Dikarya</taxon>
        <taxon>Basidiomycota</taxon>
        <taxon>Agaricomycotina</taxon>
        <taxon>Agaricomycetes</taxon>
        <taxon>Polyporales</taxon>
        <taxon>Polyporaceae</taxon>
        <taxon>Trametes</taxon>
    </lineage>
</organism>
<dbReference type="AlphaFoldDB" id="A0A1M2VJS4"/>
<dbReference type="PANTHER" id="PTHR43606">
    <property type="entry name" value="PHOSPHATASE, PUTATIVE (AFU_ORTHOLOGUE AFUA_6G08710)-RELATED"/>
    <property type="match status" value="1"/>
</dbReference>
<dbReference type="InterPro" id="IPR032093">
    <property type="entry name" value="PhoD_N"/>
</dbReference>
<dbReference type="EMBL" id="MNAD01001113">
    <property type="protein sequence ID" value="OJT07854.1"/>
    <property type="molecule type" value="Genomic_DNA"/>
</dbReference>
<proteinExistence type="predicted"/>
<dbReference type="OrthoDB" id="29024at2759"/>
<keyword evidence="4" id="KW-1185">Reference proteome</keyword>
<dbReference type="CDD" id="cd07389">
    <property type="entry name" value="MPP_PhoD"/>
    <property type="match status" value="2"/>
</dbReference>
<evidence type="ECO:0000259" key="1">
    <source>
        <dbReference type="Pfam" id="PF09423"/>
    </source>
</evidence>
<dbReference type="InterPro" id="IPR029052">
    <property type="entry name" value="Metallo-depent_PP-like"/>
</dbReference>
<gene>
    <name evidence="3" type="ORF">TRAPUB_1256</name>
</gene>
<evidence type="ECO:0000313" key="4">
    <source>
        <dbReference type="Proteomes" id="UP000184267"/>
    </source>
</evidence>
<sequence length="1054" mass="116135">MLFQRLAIGIFAGVTASATALFDRNLAYSSPFVKNPQLSHNTRALQARHFDFVKRQLSDTQSSDGFKDEHYPTFYGGDFSNSLFIYNGGINFTHSVASGDPLHDSVLLWTRAAPLGHPEESIPLCVSFKIFDNPELRGRPLDAGDAFTSYDVDFTLKVEATNLKPDTTYWFQFADCTDPETVSPVGRTRTISSPDTPAHLVNGGKPLTLAVFSCARYQDGYFNAYGVAAHNTSADIFVHLGDYIYESLGDGAAIGRETLGRELATIEDYRGRLSQYRTDDDHEVADQAWKAGTADSNDTTIGCSFSPSGACFTDRKLAAVRAYHEWMPIRQVDPDDKLRVWRNIQIGKLLDLTMLDTLIDSIADEKERSLMGAPQEAWFYNTLSASKQRGAIWRIVGQQIVFTQIDLTTGFDVDAWDGYRANRNRVLDHLYDNEISNTIILAGDSHANWASDLARPNDTITYDPLTGHGAIGVEFAGTAVSSTSTFGAGILPDAANEISRNYVRDNVDLQWSEGSYRGFFTLTLDTKTTTATYYAMRNGDPFHDSVLLWTRAVPIGTALPSDVSIPVCVSFKIFNNAQLSGRPVDSGDAFTSYDVDFTLKVEATSLTPDTKYWFQFADCTNPKTVSPIGATRTISTPDTPAHLVNGGKPLELAVFSCSQYQAGYFNAYGVAAHNTSADIFVHLGDYIYESLGSGAKIGRKTLGRELATIADYRLRLNQYRTDVSLRDAHIKAPWISVWVSDDHEVADQSWKAGTANSNDSAVGCSFSPSGACFTDRKLAAVRAYHEWMPIRQVDPDDKLRIWRNFQIGKLLDLTMLDTRQYDRDITDLYYNTVIDSIADETDRSLMGPSQETWFFDTLSASKQRGAIWRVVGQQIVFTQLNETSGFDVDAWDGYRANRARVLNHLYNNKISDTLILSGDSHANWVSDLAHPNDTITYDPITGKGAIGVEFAGTAVTSGSAFGTNIQPAAADVISQNYVQINKDLQWSEGSYRGFFTLTLNTTTATATYYAMRNISNANLDAFASATFVVEAGANKLSRPVAGGKVFAGALKVQG</sequence>
<dbReference type="STRING" id="154538.A0A1M2VJS4"/>
<dbReference type="Pfam" id="PF09423">
    <property type="entry name" value="PhoD"/>
    <property type="match status" value="2"/>
</dbReference>
<evidence type="ECO:0000313" key="3">
    <source>
        <dbReference type="EMBL" id="OJT07854.1"/>
    </source>
</evidence>
<evidence type="ECO:0000259" key="2">
    <source>
        <dbReference type="Pfam" id="PF16655"/>
    </source>
</evidence>